<evidence type="ECO:0000256" key="1">
    <source>
        <dbReference type="ARBA" id="ARBA00007257"/>
    </source>
</evidence>
<keyword evidence="3 5" id="KW-0732">Signal</keyword>
<dbReference type="InterPro" id="IPR041033">
    <property type="entry name" value="SpaA_PFL_dom_1"/>
</dbReference>
<feature type="compositionally biased region" description="Acidic residues" evidence="4">
    <location>
        <begin position="153"/>
        <end position="167"/>
    </location>
</feature>
<feature type="non-terminal residue" evidence="8">
    <location>
        <position position="1455"/>
    </location>
</feature>
<comment type="similarity">
    <text evidence="1">Belongs to the serine-aspartate repeat-containing protein (SDr) family.</text>
</comment>
<protein>
    <submittedName>
        <fullName evidence="8">Cna protein B-type domain-containing protein</fullName>
    </submittedName>
</protein>
<organism evidence="8 9">
    <name type="scientific">Gracilibacillus orientalis</name>
    <dbReference type="NCBI Taxonomy" id="334253"/>
    <lineage>
        <taxon>Bacteria</taxon>
        <taxon>Bacillati</taxon>
        <taxon>Bacillota</taxon>
        <taxon>Bacilli</taxon>
        <taxon>Bacillales</taxon>
        <taxon>Bacillaceae</taxon>
        <taxon>Gracilibacillus</taxon>
    </lineage>
</organism>
<evidence type="ECO:0000256" key="2">
    <source>
        <dbReference type="ARBA" id="ARBA00022525"/>
    </source>
</evidence>
<feature type="domain" description="SpaA-like prealbumin fold" evidence="6">
    <location>
        <begin position="1382"/>
        <end position="1455"/>
    </location>
</feature>
<evidence type="ECO:0000259" key="6">
    <source>
        <dbReference type="Pfam" id="PF17802"/>
    </source>
</evidence>
<feature type="compositionally biased region" description="Polar residues" evidence="4">
    <location>
        <begin position="191"/>
        <end position="200"/>
    </location>
</feature>
<dbReference type="RefSeq" id="WP_091479267.1">
    <property type="nucleotide sequence ID" value="NZ_FOTR01000001.1"/>
</dbReference>
<evidence type="ECO:0000256" key="4">
    <source>
        <dbReference type="SAM" id="MobiDB-lite"/>
    </source>
</evidence>
<keyword evidence="9" id="KW-1185">Reference proteome</keyword>
<feature type="region of interest" description="Disordered" evidence="4">
    <location>
        <begin position="139"/>
        <end position="207"/>
    </location>
</feature>
<dbReference type="PANTHER" id="PTHR36108:SF13">
    <property type="entry name" value="COLOSSIN-B-RELATED"/>
    <property type="match status" value="1"/>
</dbReference>
<keyword evidence="2" id="KW-0964">Secreted</keyword>
<feature type="chain" id="PRO_5039648224" evidence="5">
    <location>
        <begin position="20"/>
        <end position="1455"/>
    </location>
</feature>
<feature type="domain" description="SpaA-like prealbumin fold" evidence="6">
    <location>
        <begin position="1198"/>
        <end position="1274"/>
    </location>
</feature>
<feature type="domain" description="SpaA-like prealbumin fold" evidence="6">
    <location>
        <begin position="1107"/>
        <end position="1193"/>
    </location>
</feature>
<evidence type="ECO:0000313" key="9">
    <source>
        <dbReference type="Proteomes" id="UP000198565"/>
    </source>
</evidence>
<evidence type="ECO:0000313" key="8">
    <source>
        <dbReference type="EMBL" id="SFL32957.1"/>
    </source>
</evidence>
<feature type="signal peptide" evidence="5">
    <location>
        <begin position="1"/>
        <end position="19"/>
    </location>
</feature>
<gene>
    <name evidence="8" type="ORF">SAMN04487943_1011</name>
</gene>
<sequence>MKKFCLLMMTFVLVFTQWGQTILLGNSSGSSTQGIEVTLDPDSTTEQATFNIINENTESEVITFVLPEESSYEEKLTNEQNDESVDFTYSKEDNTILIERDIEEEPITTNFDVVLSQLPNQTSIKVGESDDSLEEFHFTINDPESNEIKETNDEQVDEQVEESEINQEETKNLEEQESSTQEEGTEENNDTEIQQNSTEPSGIITPMAGNLNADIDISPVRSTTLSGNEASYNLVLKLTGSTTNYTNAEIKVDLPITSYTEFTQNVDELTISGVTPVYDEEEHTLTYQFDSLQTGRTYETEIEVDTLNGISPDGAELTANAAFEADQQANISDDAMVAINTSSPMDISKNFKEVVDSDLNLAYPGSTTLWEIKLDIPKNSTGQMYLDENGEISITDTLPDGLSYDSTITGPEPQEDGNSLTWTFDVSTLNEQEQADSELFATTIEVLLTVDEGTEDTTQQNDVSADIPFIDDSTETIEAFDFIDIVDSDSASGDIEGNWYVPNHIGPSDGQGNFGNNQTKNPNPVVYDDALLGFRHGIAPLPESEYGDFEQYTTSYDIDPNLLFKELKTPGGFIYRPNADHPKDVPLENDPVFNILAVVNGTEELLVEDADIDTIYTRSDLGLAEDDEVSMIKYDFTYAPSGMLNVGNPQYFFEVVSGYTGEVRNEFNVFGVDGNGDSFDHHYDEEDLNHIAGPRTAQITDTPTSPPPTAYVGIELLEHHGGEVTSGDNRMRINLNNIDSSSRAMDGPLETAVLLPAGVTLKDDSNPDYIDGDGRSSIETSSAQGGNYEILSDDYNNSGRQLVKVTWNDDLLRVGNGLYAELDVNISEAAPNTLLFDVYGFSGESDLLVPDSTGSAITDTTLQTDEEDLNQNGDTEEPRLKSGNVYSIRGEYNLETEKLVKGELDEEFTYFGQTIPGGQIDYQLKFTNTTGDDISQMTLMDVLPSVGDLGITDNVNRGSMFTPIMTDSIVLPAEWQDKVDVFYSTAKNPERDDLIRHTDYPDTTTQLSNPPGAEAPDWMTEAEVTDWSSIHSFKIEMKEDVDWLEGQDLMIEFTMQAPEASEVDMEVLDSTIDPEQRAAWNSFAMATDHGQPVEPLRVGVYMDLNNSVQLTKIGEEGETLQGAQFTLLNEAGLEIETGLTTDENGILLVEDLLPGTYEFVETQAPEGYQLDETPIPFEIEFAQQEQIELTKENEYVTGSVELTKTGEDGNNLEGVVFELQDAEGETLQENLATDENGVLLIEDLKPGNYQLVETETIAGYELDNTPIEFEIEFGPTEVTEVSFENPLSTGSVELTKVGEEGETLEGAVFTLVDGEGEELETGLTTNEEGILVVEDLKPGNYAFIETEAPFGYQLDATPIEFEIAFDQQEMLSMEVENSLTTGSVELTKIGEDGNNLEGVVFELQNAEGETLQENLVTDENGILLIEDLKPGNYQLVETETIAGYELDSSPIPFEI</sequence>
<dbReference type="SUPFAM" id="SSF49478">
    <property type="entry name" value="Cna protein B-type domain"/>
    <property type="match status" value="4"/>
</dbReference>
<dbReference type="STRING" id="334253.SAMN04487943_1011"/>
<dbReference type="EMBL" id="FOTR01000001">
    <property type="protein sequence ID" value="SFL32957.1"/>
    <property type="molecule type" value="Genomic_DNA"/>
</dbReference>
<dbReference type="InterPro" id="IPR013783">
    <property type="entry name" value="Ig-like_fold"/>
</dbReference>
<feature type="domain" description="Putative adhesive" evidence="7">
    <location>
        <begin position="32"/>
        <end position="122"/>
    </location>
</feature>
<reference evidence="9" key="1">
    <citation type="submission" date="2016-10" db="EMBL/GenBank/DDBJ databases">
        <authorList>
            <person name="Varghese N."/>
            <person name="Submissions S."/>
        </authorList>
    </citation>
    <scope>NUCLEOTIDE SEQUENCE [LARGE SCALE GENOMIC DNA]</scope>
    <source>
        <strain evidence="9">CGMCC 1.4250</strain>
    </source>
</reference>
<evidence type="ECO:0000256" key="5">
    <source>
        <dbReference type="SAM" id="SignalP"/>
    </source>
</evidence>
<name>A0A1I4GUD2_9BACI</name>
<dbReference type="PANTHER" id="PTHR36108">
    <property type="entry name" value="COLOSSIN-B-RELATED"/>
    <property type="match status" value="1"/>
</dbReference>
<feature type="region of interest" description="Disordered" evidence="4">
    <location>
        <begin position="993"/>
        <end position="1012"/>
    </location>
</feature>
<dbReference type="OrthoDB" id="2056845at2"/>
<evidence type="ECO:0000259" key="7">
    <source>
        <dbReference type="Pfam" id="PF20596"/>
    </source>
</evidence>
<dbReference type="InterPro" id="IPR046771">
    <property type="entry name" value="pAdhesive_11"/>
</dbReference>
<dbReference type="Gene3D" id="2.60.40.10">
    <property type="entry name" value="Immunoglobulins"/>
    <property type="match status" value="4"/>
</dbReference>
<feature type="domain" description="SpaA-like prealbumin fold" evidence="6">
    <location>
        <begin position="1290"/>
        <end position="1373"/>
    </location>
</feature>
<proteinExistence type="inferred from homology"/>
<dbReference type="Pfam" id="PF20596">
    <property type="entry name" value="pAdhesive_11"/>
    <property type="match status" value="1"/>
</dbReference>
<evidence type="ECO:0000256" key="3">
    <source>
        <dbReference type="ARBA" id="ARBA00022729"/>
    </source>
</evidence>
<dbReference type="Proteomes" id="UP000198565">
    <property type="component" value="Unassembled WGS sequence"/>
</dbReference>
<dbReference type="Pfam" id="PF17802">
    <property type="entry name" value="SpaA"/>
    <property type="match status" value="4"/>
</dbReference>
<accession>A0A1I4GUD2</accession>